<evidence type="ECO:0000313" key="2">
    <source>
        <dbReference type="Proteomes" id="UP000660047"/>
    </source>
</evidence>
<accession>A0AAI9NYF3</accession>
<dbReference type="InterPro" id="IPR016621">
    <property type="entry name" value="UCP014543"/>
</dbReference>
<protein>
    <recommendedName>
        <fullName evidence="3">DUF3783 domain-containing protein</fullName>
    </recommendedName>
</protein>
<comment type="caution">
    <text evidence="1">The sequence shown here is derived from an EMBL/GenBank/DDBJ whole genome shotgun (WGS) entry which is preliminary data.</text>
</comment>
<evidence type="ECO:0000313" key="1">
    <source>
        <dbReference type="EMBL" id="GFO94156.1"/>
    </source>
</evidence>
<organism evidence="1 2">
    <name type="scientific">Coprococcus eutactus</name>
    <dbReference type="NCBI Taxonomy" id="33043"/>
    <lineage>
        <taxon>Bacteria</taxon>
        <taxon>Bacillati</taxon>
        <taxon>Bacillota</taxon>
        <taxon>Clostridia</taxon>
        <taxon>Lachnospirales</taxon>
        <taxon>Lachnospiraceae</taxon>
        <taxon>Coprococcus</taxon>
    </lineage>
</organism>
<dbReference type="Proteomes" id="UP000660047">
    <property type="component" value="Unassembled WGS sequence"/>
</dbReference>
<dbReference type="AlphaFoldDB" id="A0AAI9NYF3"/>
<gene>
    <name evidence="1" type="ORF">COEU31_12020</name>
</gene>
<proteinExistence type="predicted"/>
<dbReference type="Pfam" id="PF12646">
    <property type="entry name" value="DUF3783"/>
    <property type="match status" value="1"/>
</dbReference>
<dbReference type="RefSeq" id="WP_055223918.1">
    <property type="nucleotide sequence ID" value="NZ_BLYL01000005.1"/>
</dbReference>
<sequence>MKRLMTVNLALEQKSAVQDICSDIGAECVDIQRKHYGMKVGSLCDTADISGCGDETGQTEDLSMDMLIFDGVSSKELDIFLERYKKTGLPAVRLKSVVTRSNREWTVQQLYSELAKEYLFYRMRGM</sequence>
<reference evidence="1" key="1">
    <citation type="submission" date="2020-06" db="EMBL/GenBank/DDBJ databases">
        <title>Characterization of fructooligosaccharide metabolism and fructooligosaccharide-degrading enzymes in human commensal butyrate producers.</title>
        <authorList>
            <person name="Tanno H."/>
            <person name="Fujii T."/>
            <person name="Hirano K."/>
            <person name="Maeno S."/>
            <person name="Tonozuka T."/>
            <person name="Sakamoto M."/>
            <person name="Ohkuma M."/>
            <person name="Tochio T."/>
            <person name="Endo A."/>
        </authorList>
    </citation>
    <scope>NUCLEOTIDE SEQUENCE</scope>
    <source>
        <strain evidence="1">JCM 31265</strain>
    </source>
</reference>
<evidence type="ECO:0008006" key="3">
    <source>
        <dbReference type="Google" id="ProtNLM"/>
    </source>
</evidence>
<dbReference type="EMBL" id="BLYL01000005">
    <property type="protein sequence ID" value="GFO94156.1"/>
    <property type="molecule type" value="Genomic_DNA"/>
</dbReference>
<name>A0AAI9NYF3_9FIRM</name>